<evidence type="ECO:0000256" key="10">
    <source>
        <dbReference type="ARBA" id="ARBA00023012"/>
    </source>
</evidence>
<evidence type="ECO:0000256" key="2">
    <source>
        <dbReference type="ARBA" id="ARBA00004651"/>
    </source>
</evidence>
<keyword evidence="4" id="KW-1003">Cell membrane</keyword>
<evidence type="ECO:0000256" key="5">
    <source>
        <dbReference type="ARBA" id="ARBA00022553"/>
    </source>
</evidence>
<feature type="domain" description="Response regulatory" evidence="16">
    <location>
        <begin position="824"/>
        <end position="939"/>
    </location>
</feature>
<dbReference type="Pfam" id="PF00512">
    <property type="entry name" value="HisKA"/>
    <property type="match status" value="1"/>
</dbReference>
<evidence type="ECO:0000259" key="17">
    <source>
        <dbReference type="PROSITE" id="PS50885"/>
    </source>
</evidence>
<accession>A0A6M6DW61</accession>
<dbReference type="NCBIfam" id="TIGR00229">
    <property type="entry name" value="sensory_box"/>
    <property type="match status" value="1"/>
</dbReference>
<keyword evidence="5 12" id="KW-0597">Phosphoprotein</keyword>
<dbReference type="Pfam" id="PF13185">
    <property type="entry name" value="GAF_2"/>
    <property type="match status" value="1"/>
</dbReference>
<dbReference type="CDD" id="cd17574">
    <property type="entry name" value="REC_OmpR"/>
    <property type="match status" value="1"/>
</dbReference>
<keyword evidence="6" id="KW-0808">Transferase</keyword>
<dbReference type="SUPFAM" id="SSF52172">
    <property type="entry name" value="CheY-like"/>
    <property type="match status" value="1"/>
</dbReference>
<evidence type="ECO:0000256" key="4">
    <source>
        <dbReference type="ARBA" id="ARBA00022475"/>
    </source>
</evidence>
<dbReference type="GO" id="GO:0000155">
    <property type="term" value="F:phosphorelay sensor kinase activity"/>
    <property type="evidence" value="ECO:0007669"/>
    <property type="project" value="InterPro"/>
</dbReference>
<dbReference type="CDD" id="cd00082">
    <property type="entry name" value="HisKA"/>
    <property type="match status" value="1"/>
</dbReference>
<feature type="coiled-coil region" evidence="13">
    <location>
        <begin position="257"/>
        <end position="291"/>
    </location>
</feature>
<keyword evidence="10" id="KW-0902">Two-component regulatory system</keyword>
<dbReference type="Proteomes" id="UP000501076">
    <property type="component" value="Chromosome"/>
</dbReference>
<keyword evidence="8" id="KW-0418">Kinase</keyword>
<evidence type="ECO:0000259" key="16">
    <source>
        <dbReference type="PROSITE" id="PS50110"/>
    </source>
</evidence>
<evidence type="ECO:0000259" key="15">
    <source>
        <dbReference type="PROSITE" id="PS50109"/>
    </source>
</evidence>
<dbReference type="InterPro" id="IPR003018">
    <property type="entry name" value="GAF"/>
</dbReference>
<dbReference type="SUPFAM" id="SSF47384">
    <property type="entry name" value="Homodimeric domain of signal transducing histidine kinase"/>
    <property type="match status" value="1"/>
</dbReference>
<evidence type="ECO:0000256" key="14">
    <source>
        <dbReference type="SAM" id="Phobius"/>
    </source>
</evidence>
<name>A0A6M6DW61_PRIMG</name>
<feature type="domain" description="Histidine kinase" evidence="15">
    <location>
        <begin position="592"/>
        <end position="807"/>
    </location>
</feature>
<dbReference type="PANTHER" id="PTHR43547:SF2">
    <property type="entry name" value="HYBRID SIGNAL TRANSDUCTION HISTIDINE KINASE C"/>
    <property type="match status" value="1"/>
</dbReference>
<evidence type="ECO:0000256" key="12">
    <source>
        <dbReference type="PROSITE-ProRule" id="PRU00169"/>
    </source>
</evidence>
<keyword evidence="11 14" id="KW-0472">Membrane</keyword>
<dbReference type="GO" id="GO:0005886">
    <property type="term" value="C:plasma membrane"/>
    <property type="evidence" value="ECO:0007669"/>
    <property type="project" value="UniProtKB-SubCell"/>
</dbReference>
<feature type="transmembrane region" description="Helical" evidence="14">
    <location>
        <begin position="191"/>
        <end position="211"/>
    </location>
</feature>
<dbReference type="Pfam" id="PF00989">
    <property type="entry name" value="PAS"/>
    <property type="match status" value="1"/>
</dbReference>
<protein>
    <recommendedName>
        <fullName evidence="3">histidine kinase</fullName>
        <ecNumber evidence="3">2.7.13.3</ecNumber>
    </recommendedName>
</protein>
<dbReference type="SUPFAM" id="SSF55781">
    <property type="entry name" value="GAF domain-like"/>
    <property type="match status" value="1"/>
</dbReference>
<dbReference type="EC" id="2.7.13.3" evidence="3"/>
<dbReference type="InterPro" id="IPR003594">
    <property type="entry name" value="HATPase_dom"/>
</dbReference>
<gene>
    <name evidence="18" type="ORF">FDZ14_22960</name>
</gene>
<dbReference type="PROSITE" id="PS50110">
    <property type="entry name" value="RESPONSE_REGULATORY"/>
    <property type="match status" value="1"/>
</dbReference>
<feature type="modified residue" description="4-aspartylphosphate" evidence="12">
    <location>
        <position position="873"/>
    </location>
</feature>
<dbReference type="InterPro" id="IPR036890">
    <property type="entry name" value="HATPase_C_sf"/>
</dbReference>
<comment type="subcellular location">
    <subcellularLocation>
        <location evidence="2">Cell membrane</location>
        <topology evidence="2">Multi-pass membrane protein</topology>
    </subcellularLocation>
</comment>
<dbReference type="FunFam" id="1.10.287.130:FF:000001">
    <property type="entry name" value="Two-component sensor histidine kinase"/>
    <property type="match status" value="1"/>
</dbReference>
<dbReference type="AlphaFoldDB" id="A0A6M6DW61"/>
<keyword evidence="13" id="KW-0175">Coiled coil</keyword>
<dbReference type="PROSITE" id="PS50885">
    <property type="entry name" value="HAMP"/>
    <property type="match status" value="1"/>
</dbReference>
<dbReference type="PROSITE" id="PS50109">
    <property type="entry name" value="HIS_KIN"/>
    <property type="match status" value="1"/>
</dbReference>
<dbReference type="CDD" id="cd00075">
    <property type="entry name" value="HATPase"/>
    <property type="match status" value="1"/>
</dbReference>
<sequence>MNNKLKRKSISTQFILLASILLLAFAAGSTVLVVRQKEITADYAQYRAQVREKTQLLSTIDKSMNKAFLQARGFIAFDSEDMYNEAASQQKIIEENLARLSGLAADRRERTFVNEATVMLNTYFNQTLPYFKDIYDKKGIEGVRSSPERKAASKSIEQMQKELDDYQNELTKDLNTQYDDTSSDMQKSQTLFILFLAFTVVILLLLTRILLNKFVKPLSQLAYTASEIAAGKEMPMIFDEHRRDEIGMLSQAFYKMVSTLQNNEQELTAQNEELIAQQDELHSQQDELQHALELTKEREGELELRNLFVHGLTNSLHKQEVLKSAVTNMSRVMKADHGFIMLADEKTHASFGLSSSSVQQMVANPHNNYVDHVQKTKKCMVIKRECIEHERLYHQQTFYLYDVIVPVLSSQGDMLAYMFYSRYADEYTEHELQTFEILAKQITIALEKIYIYEESEHDRLLSQDILNSIQEGMQLVDTSGTILQVNTKISELFQYEHQSGLLQLSLDQWLDALSQKVENIGQLRQYVEAICKGEQVEKSFIYYLHTEGKRKVIKVYSEYVYRNRQMFGVLFVHRDITKEFEVDQMKSEFVSTVSHELRTPLASVLGFTELMLNKTLKEERQKKYLTTIYQEAQRLTSLINDFLDVQRMEAGKQTYDKKYQDILPLIKQVIEVQKIQTSKHEFDMISDQEHFTVMGDKDKLLQLFNNVISNAVKYSPDGGNVTVKVYQKEHAVYIDIQDEGIGIPNKALGQLFTKFYRVDNSDMRKIGGTGLGLAIVKEIVKAHGGDITVQSEWKKGTTFTVVLPLLYEVQYDEEMISANDNRKSVVIVEDDKSLATLLQVELKESGFHVRYFNNGEDALNSIHQQKPEVVVLDIMLGENKLDGWDVLRHLKENTETEKIPILISSALDERSKGLELGVCEFLIKPYQPSKLSKTILQLLLKKQEHEGEIMIPSDKEEEKFGEASLYLRSLIKRKEN</sequence>
<dbReference type="SUPFAM" id="SSF55874">
    <property type="entry name" value="ATPase domain of HSP90 chaperone/DNA topoisomerase II/histidine kinase"/>
    <property type="match status" value="1"/>
</dbReference>
<dbReference type="SMART" id="SM00387">
    <property type="entry name" value="HATPase_c"/>
    <property type="match status" value="1"/>
</dbReference>
<dbReference type="RefSeq" id="WP_171777644.1">
    <property type="nucleotide sequence ID" value="NZ_CP045272.1"/>
</dbReference>
<evidence type="ECO:0000256" key="6">
    <source>
        <dbReference type="ARBA" id="ARBA00022679"/>
    </source>
</evidence>
<dbReference type="InterPro" id="IPR011006">
    <property type="entry name" value="CheY-like_superfamily"/>
</dbReference>
<dbReference type="GO" id="GO:0005524">
    <property type="term" value="F:ATP binding"/>
    <property type="evidence" value="ECO:0007669"/>
    <property type="project" value="UniProtKB-KW"/>
</dbReference>
<dbReference type="SMART" id="SM00388">
    <property type="entry name" value="HisKA"/>
    <property type="match status" value="1"/>
</dbReference>
<evidence type="ECO:0000313" key="19">
    <source>
        <dbReference type="Proteomes" id="UP000501076"/>
    </source>
</evidence>
<dbReference type="EMBL" id="CP045272">
    <property type="protein sequence ID" value="QJX78910.1"/>
    <property type="molecule type" value="Genomic_DNA"/>
</dbReference>
<evidence type="ECO:0000256" key="13">
    <source>
        <dbReference type="SAM" id="Coils"/>
    </source>
</evidence>
<dbReference type="Pfam" id="PF00072">
    <property type="entry name" value="Response_reg"/>
    <property type="match status" value="1"/>
</dbReference>
<dbReference type="Gene3D" id="3.30.565.10">
    <property type="entry name" value="Histidine kinase-like ATPase, C-terminal domain"/>
    <property type="match status" value="1"/>
</dbReference>
<evidence type="ECO:0000256" key="8">
    <source>
        <dbReference type="ARBA" id="ARBA00022777"/>
    </source>
</evidence>
<feature type="coiled-coil region" evidence="13">
    <location>
        <begin position="149"/>
        <end position="176"/>
    </location>
</feature>
<dbReference type="CDD" id="cd06225">
    <property type="entry name" value="HAMP"/>
    <property type="match status" value="1"/>
</dbReference>
<keyword evidence="14" id="KW-1133">Transmembrane helix</keyword>
<proteinExistence type="predicted"/>
<dbReference type="Gene3D" id="6.10.340.10">
    <property type="match status" value="1"/>
</dbReference>
<dbReference type="Pfam" id="PF02518">
    <property type="entry name" value="HATPase_c"/>
    <property type="match status" value="1"/>
</dbReference>
<dbReference type="InterPro" id="IPR003660">
    <property type="entry name" value="HAMP_dom"/>
</dbReference>
<dbReference type="InterPro" id="IPR004358">
    <property type="entry name" value="Sig_transdc_His_kin-like_C"/>
</dbReference>
<keyword evidence="14" id="KW-0812">Transmembrane</keyword>
<reference evidence="18 19" key="1">
    <citation type="submission" date="2019-10" db="EMBL/GenBank/DDBJ databases">
        <title>Complete genome sequences for adaption low water activity.</title>
        <authorList>
            <person name="Zhao L."/>
            <person name="Zhong J."/>
        </authorList>
    </citation>
    <scope>NUCLEOTIDE SEQUENCE [LARGE SCALE GENOMIC DNA]</scope>
    <source>
        <strain evidence="18 19">FDU301</strain>
    </source>
</reference>
<dbReference type="InterPro" id="IPR003661">
    <property type="entry name" value="HisK_dim/P_dom"/>
</dbReference>
<dbReference type="PRINTS" id="PR00344">
    <property type="entry name" value="BCTRLSENSOR"/>
</dbReference>
<dbReference type="InterPro" id="IPR000014">
    <property type="entry name" value="PAS"/>
</dbReference>
<dbReference type="InterPro" id="IPR013767">
    <property type="entry name" value="PAS_fold"/>
</dbReference>
<evidence type="ECO:0000256" key="1">
    <source>
        <dbReference type="ARBA" id="ARBA00000085"/>
    </source>
</evidence>
<dbReference type="InterPro" id="IPR036097">
    <property type="entry name" value="HisK_dim/P_sf"/>
</dbReference>
<dbReference type="Gene3D" id="3.30.450.20">
    <property type="entry name" value="PAS domain"/>
    <property type="match status" value="1"/>
</dbReference>
<dbReference type="SUPFAM" id="SSF158472">
    <property type="entry name" value="HAMP domain-like"/>
    <property type="match status" value="1"/>
</dbReference>
<dbReference type="Gene3D" id="1.10.287.130">
    <property type="match status" value="1"/>
</dbReference>
<evidence type="ECO:0000313" key="18">
    <source>
        <dbReference type="EMBL" id="QJX78910.1"/>
    </source>
</evidence>
<comment type="catalytic activity">
    <reaction evidence="1">
        <text>ATP + protein L-histidine = ADP + protein N-phospho-L-histidine.</text>
        <dbReference type="EC" id="2.7.13.3"/>
    </reaction>
</comment>
<feature type="domain" description="HAMP" evidence="17">
    <location>
        <begin position="212"/>
        <end position="265"/>
    </location>
</feature>
<dbReference type="SMART" id="SM00448">
    <property type="entry name" value="REC"/>
    <property type="match status" value="1"/>
</dbReference>
<dbReference type="FunFam" id="3.30.565.10:FF:000006">
    <property type="entry name" value="Sensor histidine kinase WalK"/>
    <property type="match status" value="1"/>
</dbReference>
<evidence type="ECO:0000256" key="7">
    <source>
        <dbReference type="ARBA" id="ARBA00022741"/>
    </source>
</evidence>
<dbReference type="Gene3D" id="3.40.50.2300">
    <property type="match status" value="1"/>
</dbReference>
<dbReference type="InterPro" id="IPR029016">
    <property type="entry name" value="GAF-like_dom_sf"/>
</dbReference>
<dbReference type="SMART" id="SM00304">
    <property type="entry name" value="HAMP"/>
    <property type="match status" value="1"/>
</dbReference>
<dbReference type="Gene3D" id="3.30.450.40">
    <property type="match status" value="1"/>
</dbReference>
<dbReference type="InterPro" id="IPR035965">
    <property type="entry name" value="PAS-like_dom_sf"/>
</dbReference>
<dbReference type="GO" id="GO:0006355">
    <property type="term" value="P:regulation of DNA-templated transcription"/>
    <property type="evidence" value="ECO:0007669"/>
    <property type="project" value="InterPro"/>
</dbReference>
<dbReference type="SUPFAM" id="SSF55785">
    <property type="entry name" value="PYP-like sensor domain (PAS domain)"/>
    <property type="match status" value="1"/>
</dbReference>
<keyword evidence="9" id="KW-0067">ATP-binding</keyword>
<evidence type="ECO:0000256" key="11">
    <source>
        <dbReference type="ARBA" id="ARBA00023136"/>
    </source>
</evidence>
<dbReference type="InterPro" id="IPR001789">
    <property type="entry name" value="Sig_transdc_resp-reg_receiver"/>
</dbReference>
<dbReference type="Pfam" id="PF00672">
    <property type="entry name" value="HAMP"/>
    <property type="match status" value="1"/>
</dbReference>
<keyword evidence="7" id="KW-0547">Nucleotide-binding</keyword>
<dbReference type="InterPro" id="IPR005467">
    <property type="entry name" value="His_kinase_dom"/>
</dbReference>
<evidence type="ECO:0000256" key="3">
    <source>
        <dbReference type="ARBA" id="ARBA00012438"/>
    </source>
</evidence>
<organism evidence="18 19">
    <name type="scientific">Priestia megaterium</name>
    <name type="common">Bacillus megaterium</name>
    <dbReference type="NCBI Taxonomy" id="1404"/>
    <lineage>
        <taxon>Bacteria</taxon>
        <taxon>Bacillati</taxon>
        <taxon>Bacillota</taxon>
        <taxon>Bacilli</taxon>
        <taxon>Bacillales</taxon>
        <taxon>Bacillaceae</taxon>
        <taxon>Priestia</taxon>
    </lineage>
</organism>
<evidence type="ECO:0000256" key="9">
    <source>
        <dbReference type="ARBA" id="ARBA00022840"/>
    </source>
</evidence>
<dbReference type="SMART" id="SM00065">
    <property type="entry name" value="GAF"/>
    <property type="match status" value="1"/>
</dbReference>
<dbReference type="PANTHER" id="PTHR43547">
    <property type="entry name" value="TWO-COMPONENT HISTIDINE KINASE"/>
    <property type="match status" value="1"/>
</dbReference>